<accession>A0A8J5HN25</accession>
<evidence type="ECO:0000256" key="2">
    <source>
        <dbReference type="ARBA" id="ARBA00022473"/>
    </source>
</evidence>
<feature type="compositionally biased region" description="Low complexity" evidence="8">
    <location>
        <begin position="307"/>
        <end position="316"/>
    </location>
</feature>
<feature type="region of interest" description="Disordered" evidence="8">
    <location>
        <begin position="270"/>
        <end position="316"/>
    </location>
</feature>
<dbReference type="GO" id="GO:0005886">
    <property type="term" value="C:plasma membrane"/>
    <property type="evidence" value="ECO:0007669"/>
    <property type="project" value="UniProtKB-SubCell"/>
</dbReference>
<feature type="region of interest" description="Disordered" evidence="8">
    <location>
        <begin position="371"/>
        <end position="404"/>
    </location>
</feature>
<keyword evidence="3" id="KW-1003">Cell membrane</keyword>
<evidence type="ECO:0000256" key="8">
    <source>
        <dbReference type="SAM" id="MobiDB-lite"/>
    </source>
</evidence>
<evidence type="ECO:0000256" key="1">
    <source>
        <dbReference type="ARBA" id="ARBA00004413"/>
    </source>
</evidence>
<evidence type="ECO:0000256" key="6">
    <source>
        <dbReference type="ARBA" id="ARBA00023306"/>
    </source>
</evidence>
<keyword evidence="2" id="KW-0217">Developmental protein</keyword>
<comment type="similarity">
    <text evidence="7">Belongs to the SOSEKI family.</text>
</comment>
<dbReference type="AlphaFoldDB" id="A0A8J5HN25"/>
<keyword evidence="11" id="KW-1185">Reference proteome</keyword>
<feature type="region of interest" description="Disordered" evidence="8">
    <location>
        <begin position="93"/>
        <end position="112"/>
    </location>
</feature>
<comment type="caution">
    <text evidence="10">The sequence shown here is derived from an EMBL/GenBank/DDBJ whole genome shotgun (WGS) entry which is preliminary data.</text>
</comment>
<dbReference type="PANTHER" id="PTHR31083:SF4">
    <property type="entry name" value="PROTEIN SOSEKI 4-RELATED"/>
    <property type="match status" value="1"/>
</dbReference>
<dbReference type="InterPro" id="IPR048351">
    <property type="entry name" value="SOK_DIX"/>
</dbReference>
<keyword evidence="5" id="KW-0472">Membrane</keyword>
<feature type="domain" description="SOSEKI DIX-like" evidence="9">
    <location>
        <begin position="121"/>
        <end position="210"/>
    </location>
</feature>
<dbReference type="EMBL" id="JACMSC010000002">
    <property type="protein sequence ID" value="KAG6531307.1"/>
    <property type="molecule type" value="Genomic_DNA"/>
</dbReference>
<dbReference type="GO" id="GO:0051258">
    <property type="term" value="P:protein polymerization"/>
    <property type="evidence" value="ECO:0007669"/>
    <property type="project" value="UniProtKB-ARBA"/>
</dbReference>
<dbReference type="GO" id="GO:0051301">
    <property type="term" value="P:cell division"/>
    <property type="evidence" value="ECO:0007669"/>
    <property type="project" value="UniProtKB-KW"/>
</dbReference>
<dbReference type="Pfam" id="PF06136">
    <property type="entry name" value="SOK"/>
    <property type="match status" value="1"/>
</dbReference>
<dbReference type="InterPro" id="IPR010369">
    <property type="entry name" value="SOK"/>
</dbReference>
<sequence length="496" mass="54192">MALKDATISSTSWLSLQLISPRHVFSASPSAFLSPSPFTLSSSSSSPLTLSPPSALFPSYLSPGIRKKPTHPALLHFATATARTMALASSRGRMEPLRQWKDQDTSPERTKVWKEPKPTKVPVVYYLSSRSGQLEHPHFMEVTLSSADGLYLRDVIDRLSFLRGKGMANLYSWSSKRSYKNGFVWHDLTEDDLIHPTHGHEYVLKGSELFQPLASPCFQEDSAAVPASEKPLQVPKSVHDDFESLQIRRKRAPWGSFDLNEYKVYKTDLAADASTQTDDGRNRRRSAVPRAEEEGPPTTELEPEDISPPLSSSSSETLEKLIKADGRAITAVAAGSEGQGRTAGTSASGRMRASTVLMQLLSCGSINTKDRHGLSVSAQTPAQSKQGPAARVGSGSGGKKETDGFTDGKEYFSGSLIETKKASYGRDEFPCLKRSSSYNANRATFLLYLVKKSLRGSLGRKSYCQTFLCSTLVLSAEAQPFALLVKEELKSLQSSP</sequence>
<comment type="subcellular location">
    <subcellularLocation>
        <location evidence="1">Cell membrane</location>
        <topology evidence="1">Peripheral membrane protein</topology>
        <orientation evidence="1">Cytoplasmic side</orientation>
    </subcellularLocation>
</comment>
<name>A0A8J5HN25_ZINOF</name>
<evidence type="ECO:0000259" key="9">
    <source>
        <dbReference type="Pfam" id="PF06136"/>
    </source>
</evidence>
<proteinExistence type="inferred from homology"/>
<evidence type="ECO:0000313" key="10">
    <source>
        <dbReference type="EMBL" id="KAG6531307.1"/>
    </source>
</evidence>
<evidence type="ECO:0000313" key="11">
    <source>
        <dbReference type="Proteomes" id="UP000734854"/>
    </source>
</evidence>
<evidence type="ECO:0000256" key="4">
    <source>
        <dbReference type="ARBA" id="ARBA00022618"/>
    </source>
</evidence>
<protein>
    <recommendedName>
        <fullName evidence="9">SOSEKI DIX-like domain-containing protein</fullName>
    </recommendedName>
</protein>
<evidence type="ECO:0000256" key="7">
    <source>
        <dbReference type="ARBA" id="ARBA00024211"/>
    </source>
</evidence>
<gene>
    <name evidence="10" type="ORF">ZIOFF_005112</name>
</gene>
<evidence type="ECO:0000256" key="3">
    <source>
        <dbReference type="ARBA" id="ARBA00022475"/>
    </source>
</evidence>
<reference evidence="10 11" key="1">
    <citation type="submission" date="2020-08" db="EMBL/GenBank/DDBJ databases">
        <title>Plant Genome Project.</title>
        <authorList>
            <person name="Zhang R.-G."/>
        </authorList>
    </citation>
    <scope>NUCLEOTIDE SEQUENCE [LARGE SCALE GENOMIC DNA]</scope>
    <source>
        <tissue evidence="10">Rhizome</tissue>
    </source>
</reference>
<keyword evidence="6" id="KW-0131">Cell cycle</keyword>
<evidence type="ECO:0000256" key="5">
    <source>
        <dbReference type="ARBA" id="ARBA00023136"/>
    </source>
</evidence>
<feature type="compositionally biased region" description="Polar residues" evidence="8">
    <location>
        <begin position="376"/>
        <end position="386"/>
    </location>
</feature>
<organism evidence="10 11">
    <name type="scientific">Zingiber officinale</name>
    <name type="common">Ginger</name>
    <name type="synonym">Amomum zingiber</name>
    <dbReference type="NCBI Taxonomy" id="94328"/>
    <lineage>
        <taxon>Eukaryota</taxon>
        <taxon>Viridiplantae</taxon>
        <taxon>Streptophyta</taxon>
        <taxon>Embryophyta</taxon>
        <taxon>Tracheophyta</taxon>
        <taxon>Spermatophyta</taxon>
        <taxon>Magnoliopsida</taxon>
        <taxon>Liliopsida</taxon>
        <taxon>Zingiberales</taxon>
        <taxon>Zingiberaceae</taxon>
        <taxon>Zingiber</taxon>
    </lineage>
</organism>
<dbReference type="Proteomes" id="UP000734854">
    <property type="component" value="Unassembled WGS sequence"/>
</dbReference>
<dbReference type="PANTHER" id="PTHR31083">
    <property type="entry name" value="UPSTREAM OF FLC PROTEIN (DUF966)"/>
    <property type="match status" value="1"/>
</dbReference>
<keyword evidence="4" id="KW-0132">Cell division</keyword>